<dbReference type="GeneID" id="42304565"/>
<evidence type="ECO:0000313" key="2">
    <source>
        <dbReference type="EMBL" id="SDI94786.1"/>
    </source>
</evidence>
<protein>
    <submittedName>
        <fullName evidence="1">UDP-N-acetylmuramoylalanine--D-glutamate ligase</fullName>
    </submittedName>
</protein>
<organism evidence="1 3">
    <name type="scientific">Aneurinibacillus migulanus</name>
    <name type="common">Bacillus migulanus</name>
    <dbReference type="NCBI Taxonomy" id="47500"/>
    <lineage>
        <taxon>Bacteria</taxon>
        <taxon>Bacillati</taxon>
        <taxon>Bacillota</taxon>
        <taxon>Bacilli</taxon>
        <taxon>Bacillales</taxon>
        <taxon>Paenibacillaceae</taxon>
        <taxon>Aneurinibacillus group</taxon>
        <taxon>Aneurinibacillus</taxon>
    </lineage>
</organism>
<dbReference type="NCBIfam" id="NF010190">
    <property type="entry name" value="PRK13669.1"/>
    <property type="match status" value="1"/>
</dbReference>
<dbReference type="InterPro" id="IPR009910">
    <property type="entry name" value="DUF1450"/>
</dbReference>
<dbReference type="AlphaFoldDB" id="A0A0D1Y688"/>
<evidence type="ECO:0000313" key="4">
    <source>
        <dbReference type="Proteomes" id="UP000182836"/>
    </source>
</evidence>
<evidence type="ECO:0000313" key="3">
    <source>
        <dbReference type="Proteomes" id="UP000037269"/>
    </source>
</evidence>
<reference evidence="2 4" key="2">
    <citation type="submission" date="2016-10" db="EMBL/GenBank/DDBJ databases">
        <authorList>
            <person name="de Groot N.N."/>
        </authorList>
    </citation>
    <scope>NUCLEOTIDE SEQUENCE [LARGE SCALE GENOMIC DNA]</scope>
    <source>
        <strain evidence="2 4">DSM 2895</strain>
    </source>
</reference>
<dbReference type="Proteomes" id="UP000182836">
    <property type="component" value="Unassembled WGS sequence"/>
</dbReference>
<keyword evidence="1" id="KW-0436">Ligase</keyword>
<gene>
    <name evidence="1" type="ORF">AF333_05005</name>
    <name evidence="2" type="ORF">SAMN04487909_109191</name>
</gene>
<proteinExistence type="predicted"/>
<reference evidence="1 3" key="1">
    <citation type="submission" date="2015-07" db="EMBL/GenBank/DDBJ databases">
        <title>Fjat-14205 dsm 2895.</title>
        <authorList>
            <person name="Liu B."/>
            <person name="Wang J."/>
            <person name="Zhu Y."/>
            <person name="Liu G."/>
            <person name="Chen Q."/>
            <person name="Chen Z."/>
            <person name="Lan J."/>
            <person name="Che J."/>
            <person name="Ge C."/>
            <person name="Shi H."/>
            <person name="Pan Z."/>
            <person name="Liu X."/>
        </authorList>
    </citation>
    <scope>NUCLEOTIDE SEQUENCE [LARGE SCALE GENOMIC DNA]</scope>
    <source>
        <strain evidence="1 3">DSM 2895</strain>
    </source>
</reference>
<dbReference type="OrthoDB" id="1684419at2"/>
<dbReference type="RefSeq" id="WP_043064990.1">
    <property type="nucleotide sequence ID" value="NZ_BJOA01000078.1"/>
</dbReference>
<keyword evidence="3" id="KW-1185">Reference proteome</keyword>
<dbReference type="EMBL" id="FNED01000009">
    <property type="protein sequence ID" value="SDI94786.1"/>
    <property type="molecule type" value="Genomic_DNA"/>
</dbReference>
<dbReference type="Proteomes" id="UP000037269">
    <property type="component" value="Unassembled WGS sequence"/>
</dbReference>
<name>A0A0D1Y688_ANEMI</name>
<dbReference type="GO" id="GO:0016874">
    <property type="term" value="F:ligase activity"/>
    <property type="evidence" value="ECO:0007669"/>
    <property type="project" value="UniProtKB-KW"/>
</dbReference>
<sequence length="87" mass="9816">MRPMVEFCVSNLSLGSETVKKILEEENEVDVLEYGCLGNCGQCFVQPYALVNGRLIVGEDAQDLLTAIRTYIEKVRAEDEAWRELGF</sequence>
<accession>A0A0D1Y688</accession>
<evidence type="ECO:0000313" key="1">
    <source>
        <dbReference type="EMBL" id="KON94936.1"/>
    </source>
</evidence>
<dbReference type="EMBL" id="LGUG01000004">
    <property type="protein sequence ID" value="KON94936.1"/>
    <property type="molecule type" value="Genomic_DNA"/>
</dbReference>
<dbReference type="Pfam" id="PF07293">
    <property type="entry name" value="DUF1450"/>
    <property type="match status" value="1"/>
</dbReference>
<dbReference type="PATRIC" id="fig|47500.12.peg.3979"/>
<dbReference type="STRING" id="47500.AF333_05005"/>